<evidence type="ECO:0000256" key="6">
    <source>
        <dbReference type="SAM" id="Phobius"/>
    </source>
</evidence>
<dbReference type="Proteomes" id="UP000799778">
    <property type="component" value="Unassembled WGS sequence"/>
</dbReference>
<dbReference type="RefSeq" id="XP_033377384.1">
    <property type="nucleotide sequence ID" value="XM_033526289.1"/>
</dbReference>
<reference evidence="8" key="1">
    <citation type="journal article" date="2020" name="Stud. Mycol.">
        <title>101 Dothideomycetes genomes: a test case for predicting lifestyles and emergence of pathogens.</title>
        <authorList>
            <person name="Haridas S."/>
            <person name="Albert R."/>
            <person name="Binder M."/>
            <person name="Bloem J."/>
            <person name="Labutti K."/>
            <person name="Salamov A."/>
            <person name="Andreopoulos B."/>
            <person name="Baker S."/>
            <person name="Barry K."/>
            <person name="Bills G."/>
            <person name="Bluhm B."/>
            <person name="Cannon C."/>
            <person name="Castanera R."/>
            <person name="Culley D."/>
            <person name="Daum C."/>
            <person name="Ezra D."/>
            <person name="Gonzalez J."/>
            <person name="Henrissat B."/>
            <person name="Kuo A."/>
            <person name="Liang C."/>
            <person name="Lipzen A."/>
            <person name="Lutzoni F."/>
            <person name="Magnuson J."/>
            <person name="Mondo S."/>
            <person name="Nolan M."/>
            <person name="Ohm R."/>
            <person name="Pangilinan J."/>
            <person name="Park H.-J."/>
            <person name="Ramirez L."/>
            <person name="Alfaro M."/>
            <person name="Sun H."/>
            <person name="Tritt A."/>
            <person name="Yoshinaga Y."/>
            <person name="Zwiers L.-H."/>
            <person name="Turgeon B."/>
            <person name="Goodwin S."/>
            <person name="Spatafora J."/>
            <person name="Crous P."/>
            <person name="Grigoriev I."/>
        </authorList>
    </citation>
    <scope>NUCLEOTIDE SEQUENCE</scope>
    <source>
        <strain evidence="8">CBS 175.79</strain>
    </source>
</reference>
<protein>
    <recommendedName>
        <fullName evidence="7">Rhodopsin domain-containing protein</fullName>
    </recommendedName>
</protein>
<evidence type="ECO:0000256" key="5">
    <source>
        <dbReference type="ARBA" id="ARBA00038359"/>
    </source>
</evidence>
<evidence type="ECO:0000313" key="9">
    <source>
        <dbReference type="Proteomes" id="UP000799778"/>
    </source>
</evidence>
<dbReference type="InterPro" id="IPR049326">
    <property type="entry name" value="Rhodopsin_dom_fungi"/>
</dbReference>
<evidence type="ECO:0000256" key="3">
    <source>
        <dbReference type="ARBA" id="ARBA00022989"/>
    </source>
</evidence>
<dbReference type="EMBL" id="ML978080">
    <property type="protein sequence ID" value="KAF2009045.1"/>
    <property type="molecule type" value="Genomic_DNA"/>
</dbReference>
<keyword evidence="4 6" id="KW-0472">Membrane</keyword>
<feature type="transmembrane region" description="Helical" evidence="6">
    <location>
        <begin position="36"/>
        <end position="58"/>
    </location>
</feature>
<feature type="transmembrane region" description="Helical" evidence="6">
    <location>
        <begin position="148"/>
        <end position="169"/>
    </location>
</feature>
<evidence type="ECO:0000259" key="7">
    <source>
        <dbReference type="Pfam" id="PF20684"/>
    </source>
</evidence>
<dbReference type="GeneID" id="54283686"/>
<dbReference type="AlphaFoldDB" id="A0A6A5X7N8"/>
<evidence type="ECO:0000256" key="2">
    <source>
        <dbReference type="ARBA" id="ARBA00022692"/>
    </source>
</evidence>
<feature type="transmembrane region" description="Helical" evidence="6">
    <location>
        <begin position="189"/>
        <end position="214"/>
    </location>
</feature>
<keyword evidence="3 6" id="KW-1133">Transmembrane helix</keyword>
<accession>A0A6A5X7N8</accession>
<feature type="transmembrane region" description="Helical" evidence="6">
    <location>
        <begin position="226"/>
        <end position="248"/>
    </location>
</feature>
<evidence type="ECO:0000256" key="4">
    <source>
        <dbReference type="ARBA" id="ARBA00023136"/>
    </source>
</evidence>
<dbReference type="InterPro" id="IPR052337">
    <property type="entry name" value="SAT4-like"/>
</dbReference>
<name>A0A6A5X7N8_9PLEO</name>
<dbReference type="OrthoDB" id="444631at2759"/>
<keyword evidence="9" id="KW-1185">Reference proteome</keyword>
<dbReference type="GO" id="GO:0016020">
    <property type="term" value="C:membrane"/>
    <property type="evidence" value="ECO:0007669"/>
    <property type="project" value="UniProtKB-SubCell"/>
</dbReference>
<organism evidence="8 9">
    <name type="scientific">Aaosphaeria arxii CBS 175.79</name>
    <dbReference type="NCBI Taxonomy" id="1450172"/>
    <lineage>
        <taxon>Eukaryota</taxon>
        <taxon>Fungi</taxon>
        <taxon>Dikarya</taxon>
        <taxon>Ascomycota</taxon>
        <taxon>Pezizomycotina</taxon>
        <taxon>Dothideomycetes</taxon>
        <taxon>Pleosporomycetidae</taxon>
        <taxon>Pleosporales</taxon>
        <taxon>Pleosporales incertae sedis</taxon>
        <taxon>Aaosphaeria</taxon>
    </lineage>
</organism>
<keyword evidence="2 6" id="KW-0812">Transmembrane</keyword>
<comment type="subcellular location">
    <subcellularLocation>
        <location evidence="1">Membrane</location>
        <topology evidence="1">Multi-pass membrane protein</topology>
    </subcellularLocation>
</comment>
<feature type="transmembrane region" description="Helical" evidence="6">
    <location>
        <begin position="260"/>
        <end position="286"/>
    </location>
</feature>
<gene>
    <name evidence="8" type="ORF">BU24DRAFT_415400</name>
</gene>
<feature type="domain" description="Rhodopsin" evidence="7">
    <location>
        <begin position="54"/>
        <end position="288"/>
    </location>
</feature>
<evidence type="ECO:0000313" key="8">
    <source>
        <dbReference type="EMBL" id="KAF2009045.1"/>
    </source>
</evidence>
<dbReference type="Pfam" id="PF20684">
    <property type="entry name" value="Fung_rhodopsin"/>
    <property type="match status" value="1"/>
</dbReference>
<feature type="transmembrane region" description="Helical" evidence="6">
    <location>
        <begin position="113"/>
        <end position="136"/>
    </location>
</feature>
<feature type="transmembrane region" description="Helical" evidence="6">
    <location>
        <begin position="70"/>
        <end position="89"/>
    </location>
</feature>
<comment type="similarity">
    <text evidence="5">Belongs to the SAT4 family.</text>
</comment>
<dbReference type="PANTHER" id="PTHR33048">
    <property type="entry name" value="PTH11-LIKE INTEGRAL MEMBRANE PROTEIN (AFU_ORTHOLOGUE AFUA_5G11245)"/>
    <property type="match status" value="1"/>
</dbReference>
<proteinExistence type="inferred from homology"/>
<dbReference type="PANTHER" id="PTHR33048:SF158">
    <property type="entry name" value="MEMBRANE PROTEIN PTH11-LIKE, PUTATIVE-RELATED"/>
    <property type="match status" value="1"/>
</dbReference>
<sequence length="392" mass="42972">MDKIPPGADLTLIPIAPPPYPGYVPNLNGKGELEDMSIAVCATIVALQLILLTIRLFTKLKAKSRLACDDWCAVIAALLSFGLAITVVGQRSRAKHMWDISLASAIDPTLAKIGYSSMILSGPALFMGKVTMLALYLTIFGHIRKVKWSIYAVMFFALTTVVMTPLDAVKCGRKKGQGWGEQNPACEETYVYGVVQGVVNLVVDLYILILPIPIIMNLNLPLKKRLGVLVIFLTGSIAIVADIIAMKFRVDLVKAKDPAWAGFLILLLSVVETGISVMCSCMPTLASFGRRHLFQSEYFIAIRSFLSSSRSRASSNTSSFSPFSYRTSRPKKRLDPYSINMPTNNSVSQLHSNAYVELNDHGSLAPSRDIQRTTEVEQISIHNSEKSAGRIV</sequence>
<evidence type="ECO:0000256" key="1">
    <source>
        <dbReference type="ARBA" id="ARBA00004141"/>
    </source>
</evidence>